<reference evidence="1 2" key="1">
    <citation type="submission" date="2020-08" db="EMBL/GenBank/DDBJ databases">
        <title>Genomic Encyclopedia of Type Strains, Phase IV (KMG-V): Genome sequencing to study the core and pangenomes of soil and plant-associated prokaryotes.</title>
        <authorList>
            <person name="Whitman W."/>
        </authorList>
    </citation>
    <scope>NUCLEOTIDE SEQUENCE [LARGE SCALE GENOMIC DNA]</scope>
    <source>
        <strain evidence="1 2">M8US30</strain>
    </source>
</reference>
<accession>A0A7W8N2W2</accession>
<evidence type="ECO:0000313" key="2">
    <source>
        <dbReference type="Proteomes" id="UP000569092"/>
    </source>
</evidence>
<gene>
    <name evidence="1" type="ORF">HDF10_001479</name>
</gene>
<organism evidence="1 2">
    <name type="scientific">Tunturiibacter lichenicola</name>
    <dbReference type="NCBI Taxonomy" id="2051959"/>
    <lineage>
        <taxon>Bacteria</taxon>
        <taxon>Pseudomonadati</taxon>
        <taxon>Acidobacteriota</taxon>
        <taxon>Terriglobia</taxon>
        <taxon>Terriglobales</taxon>
        <taxon>Acidobacteriaceae</taxon>
        <taxon>Tunturiibacter</taxon>
    </lineage>
</organism>
<dbReference type="Proteomes" id="UP000569092">
    <property type="component" value="Unassembled WGS sequence"/>
</dbReference>
<protein>
    <submittedName>
        <fullName evidence="1">Uncharacterized protein</fullName>
    </submittedName>
</protein>
<comment type="caution">
    <text evidence="1">The sequence shown here is derived from an EMBL/GenBank/DDBJ whole genome shotgun (WGS) entry which is preliminary data.</text>
</comment>
<name>A0A7W8N2W2_9BACT</name>
<dbReference type="AlphaFoldDB" id="A0A7W8N2W2"/>
<sequence length="37" mass="4046">MVGKPAVSPIRVRHEKLSKTAFCGNNVVTSEKPTYEA</sequence>
<evidence type="ECO:0000313" key="1">
    <source>
        <dbReference type="EMBL" id="MBB5343504.1"/>
    </source>
</evidence>
<proteinExistence type="predicted"/>
<dbReference type="EMBL" id="JACHDZ010000002">
    <property type="protein sequence ID" value="MBB5343504.1"/>
    <property type="molecule type" value="Genomic_DNA"/>
</dbReference>